<dbReference type="InterPro" id="IPR007701">
    <property type="entry name" value="Interferon-rel_develop_reg_N"/>
</dbReference>
<dbReference type="Pfam" id="PF05004">
    <property type="entry name" value="IFRD"/>
    <property type="match status" value="1"/>
</dbReference>
<dbReference type="PANTHER" id="PTHR12354:SF1">
    <property type="entry name" value="INTERFERON-RELATED DEVELOPMENTAL REGULATOR 1"/>
    <property type="match status" value="1"/>
</dbReference>
<evidence type="ECO:0000256" key="2">
    <source>
        <dbReference type="SAM" id="MobiDB-lite"/>
    </source>
</evidence>
<dbReference type="InterPro" id="IPR011989">
    <property type="entry name" value="ARM-like"/>
</dbReference>
<feature type="region of interest" description="Disordered" evidence="2">
    <location>
        <begin position="1"/>
        <end position="41"/>
    </location>
</feature>
<dbReference type="SUPFAM" id="SSF48371">
    <property type="entry name" value="ARM repeat"/>
    <property type="match status" value="1"/>
</dbReference>
<evidence type="ECO:0000259" key="3">
    <source>
        <dbReference type="Pfam" id="PF04836"/>
    </source>
</evidence>
<dbReference type="InterPro" id="IPR006921">
    <property type="entry name" value="Interferon-rel_develop_reg_C"/>
</dbReference>
<dbReference type="AlphaFoldDB" id="A0A2R5LNS2"/>
<dbReference type="Pfam" id="PF04836">
    <property type="entry name" value="IFRD_C"/>
    <property type="match status" value="1"/>
</dbReference>
<proteinExistence type="inferred from homology"/>
<name>A0A2R5LNS2_9ACAR</name>
<dbReference type="InterPro" id="IPR016024">
    <property type="entry name" value="ARM-type_fold"/>
</dbReference>
<reference evidence="5" key="1">
    <citation type="submission" date="2018-03" db="EMBL/GenBank/DDBJ databases">
        <title>The relapsing fever spirochete Borrelia turicatae persists in the highly oxidative environment of its soft-bodied tick vector.</title>
        <authorList>
            <person name="Bourret T.J."/>
            <person name="Boyle W.K."/>
            <person name="Valenzuela J.G."/>
            <person name="Oliveira F."/>
            <person name="Lopez J.E."/>
        </authorList>
    </citation>
    <scope>NUCLEOTIDE SEQUENCE</scope>
    <source>
        <strain evidence="5">Kansas strain/isolate</strain>
        <tissue evidence="5">Salivary glands</tissue>
    </source>
</reference>
<dbReference type="Gene3D" id="1.25.10.10">
    <property type="entry name" value="Leucine-rich Repeat Variant"/>
    <property type="match status" value="1"/>
</dbReference>
<evidence type="ECO:0000259" key="4">
    <source>
        <dbReference type="Pfam" id="PF05004"/>
    </source>
</evidence>
<feature type="domain" description="Interferon-related developmental regulator N-terminal" evidence="4">
    <location>
        <begin position="55"/>
        <end position="334"/>
    </location>
</feature>
<evidence type="ECO:0000313" key="5">
    <source>
        <dbReference type="EMBL" id="MBY11186.1"/>
    </source>
</evidence>
<evidence type="ECO:0000256" key="1">
    <source>
        <dbReference type="ARBA" id="ARBA00008828"/>
    </source>
</evidence>
<dbReference type="InterPro" id="IPR039777">
    <property type="entry name" value="IFRD"/>
</dbReference>
<dbReference type="EMBL" id="GGLE01007060">
    <property type="protein sequence ID" value="MBY11186.1"/>
    <property type="molecule type" value="Transcribed_RNA"/>
</dbReference>
<sequence>MPKGKRRSKAGGAARSRPDASATNHNGAASSDDESIPDTGSVASCGISCDSRCGSDAGTVGDPDAEDTIQHDDFEDKLKEAIDGTSQKSAKGRLACLEAVRKALSARYLYDFLADRPTTVSDMVERGVHRGRGGEEVGLSATVGALLCVHFGAGDDSQALFAALRQPLLSALADPAQSPHTRAKCATSLGLCCFIAESDNFVVVQSAMEALQSVLTSSSRKTMEGQAVLQSAALLAWGLLLTVASVDRVLAVAPSQLKKLQEVLQSSDLDLRIAAGEVIAIIYEVAREYDEDFEDPSEELLEQLRQLATDSQKFRAKKDRRQQRSTFRDVYRAVKENGSPDITVKFGREVLELDTWCRKLQYDAFCQVIGAGINFHLAENELLRDVFELGPPLTQEDAIISKVTKFERHMVNVASCRARTKTRNRLRDKRADILA</sequence>
<comment type="similarity">
    <text evidence="1">Belongs to the IFRD family.</text>
</comment>
<dbReference type="PANTHER" id="PTHR12354">
    <property type="entry name" value="INTERFERON-RELATED DEVELOPMENTAL REGULATOR"/>
    <property type="match status" value="1"/>
</dbReference>
<organism evidence="5">
    <name type="scientific">Ornithodoros turicata</name>
    <dbReference type="NCBI Taxonomy" id="34597"/>
    <lineage>
        <taxon>Eukaryota</taxon>
        <taxon>Metazoa</taxon>
        <taxon>Ecdysozoa</taxon>
        <taxon>Arthropoda</taxon>
        <taxon>Chelicerata</taxon>
        <taxon>Arachnida</taxon>
        <taxon>Acari</taxon>
        <taxon>Parasitiformes</taxon>
        <taxon>Ixodida</taxon>
        <taxon>Ixodoidea</taxon>
        <taxon>Argasidae</taxon>
        <taxon>Ornithodorinae</taxon>
        <taxon>Ornithodoros</taxon>
    </lineage>
</organism>
<accession>A0A2R5LNS2</accession>
<protein>
    <submittedName>
        <fullName evidence="5">Putative interferon-related developmental regulator</fullName>
    </submittedName>
</protein>
<feature type="domain" description="Interferon-related developmental regulator C-terminal" evidence="3">
    <location>
        <begin position="380"/>
        <end position="431"/>
    </location>
</feature>